<name>A0A8S5VI68_9CAUD</name>
<accession>A0A8S5VI68</accession>
<evidence type="ECO:0000313" key="1">
    <source>
        <dbReference type="EMBL" id="DAG06376.1"/>
    </source>
</evidence>
<reference evidence="1" key="1">
    <citation type="journal article" date="2021" name="Proc. Natl. Acad. Sci. U.S.A.">
        <title>A Catalog of Tens of Thousands of Viruses from Human Metagenomes Reveals Hidden Associations with Chronic Diseases.</title>
        <authorList>
            <person name="Tisza M.J."/>
            <person name="Buck C.B."/>
        </authorList>
    </citation>
    <scope>NUCLEOTIDE SEQUENCE</scope>
    <source>
        <strain evidence="1">Cthu813</strain>
    </source>
</reference>
<dbReference type="EMBL" id="BK016270">
    <property type="protein sequence ID" value="DAG06376.1"/>
    <property type="molecule type" value="Genomic_DNA"/>
</dbReference>
<proteinExistence type="predicted"/>
<organism evidence="1">
    <name type="scientific">Siphoviridae sp. cthu813</name>
    <dbReference type="NCBI Taxonomy" id="2825618"/>
    <lineage>
        <taxon>Viruses</taxon>
        <taxon>Duplodnaviria</taxon>
        <taxon>Heunggongvirae</taxon>
        <taxon>Uroviricota</taxon>
        <taxon>Caudoviricetes</taxon>
    </lineage>
</organism>
<protein>
    <submittedName>
        <fullName evidence="1">Uncharacterized protein</fullName>
    </submittedName>
</protein>
<sequence>MMTIEERKNAILEKIREIKASGGEEQLKELDEAYKKGVDSL</sequence>